<feature type="domain" description="Fibronectin type-III" evidence="2">
    <location>
        <begin position="521"/>
        <end position="615"/>
    </location>
</feature>
<dbReference type="AlphaFoldDB" id="A0A6L9LNQ3"/>
<sequence>MNRYVFLLIAFLVAYSAIAQRPNNKPRPVAPSTVTTNSSADSLSQFQVMLLTRSYGDSIVLRWAPNNALLFRAAVRGGGYVLTRRSLGADKKLKPDFTRKISPWTLDEWKQKAGPRDTLAGVCAQLLYGKTSVQKAGQAVTLDQLVQQKTQDDLLLMIGLTLADANARHAEGMGLRFTDRNVEKDAVYFYSIYPLANSKNYPTSLGKATVVNDGPTPPPVMVPVSAEPADRVIKLRWNRMATQEQFSAYYIERSDNGGRSFRRLNKRPWMQSSVAQFATVFEYKDSVARNYYPYQYRIVGITPFAELSRLSAVLTAQAIDQTPPRAVSKLNVKHQQGTRVQLNWQYGNAAGDLAGFAVGRGSEANGPFKPVTTALLPAGTTTFVDEHADPYERTYYVVVAVDTARNAASTPAVFCRFNDVKGPAKPKNLQGYIDTTGFVRVVWDPSPDRDIRGYTVVFANDPTHVFTPLTAGFLPASTFDDRTTLRTLTRRLYYRVIAWDQKNNPSPPSDILVLTRPDKIAPAAPAIESFAATDTTVKLTWRPSASDDVKEQLLLRRNESSERWREHARLSAGQFTYIDTATKANTAYQYALIAIDSAGLRSPESFPLQVRTPKAYPRPAQQLKASLTSDQKAVVLNWKLPNNLARYVIYRGVSGEPLRTYNAVNREQTFTDKAIQQGQYEYAVKVIYQDGRESGLSNRVKVDVK</sequence>
<keyword evidence="4" id="KW-1185">Reference proteome</keyword>
<evidence type="ECO:0000259" key="2">
    <source>
        <dbReference type="PROSITE" id="PS50853"/>
    </source>
</evidence>
<evidence type="ECO:0000256" key="1">
    <source>
        <dbReference type="SAM" id="SignalP"/>
    </source>
</evidence>
<dbReference type="InterPro" id="IPR013783">
    <property type="entry name" value="Ig-like_fold"/>
</dbReference>
<dbReference type="InterPro" id="IPR003961">
    <property type="entry name" value="FN3_dom"/>
</dbReference>
<reference evidence="3 4" key="1">
    <citation type="submission" date="2020-02" db="EMBL/GenBank/DDBJ databases">
        <title>Draft genome sequence of two Spirosoma agri KCTC 52727 and Spirosoma terrae KCTC 52035.</title>
        <authorList>
            <person name="Rojas J."/>
            <person name="Ambika Manirajan B."/>
            <person name="Suarez C."/>
            <person name="Ratering S."/>
            <person name="Schnell S."/>
        </authorList>
    </citation>
    <scope>NUCLEOTIDE SEQUENCE [LARGE SCALE GENOMIC DNA]</scope>
    <source>
        <strain evidence="3 4">KCTC 52035</strain>
    </source>
</reference>
<dbReference type="RefSeq" id="WP_163954656.1">
    <property type="nucleotide sequence ID" value="NZ_JAAFZH010000018.1"/>
</dbReference>
<gene>
    <name evidence="3" type="ORF">GK108_26780</name>
</gene>
<keyword evidence="1" id="KW-0732">Signal</keyword>
<dbReference type="Proteomes" id="UP000474175">
    <property type="component" value="Unassembled WGS sequence"/>
</dbReference>
<feature type="signal peptide" evidence="1">
    <location>
        <begin position="1"/>
        <end position="19"/>
    </location>
</feature>
<comment type="caution">
    <text evidence="3">The sequence shown here is derived from an EMBL/GenBank/DDBJ whole genome shotgun (WGS) entry which is preliminary data.</text>
</comment>
<organism evidence="3 4">
    <name type="scientific">Spirosoma terrae</name>
    <dbReference type="NCBI Taxonomy" id="1968276"/>
    <lineage>
        <taxon>Bacteria</taxon>
        <taxon>Pseudomonadati</taxon>
        <taxon>Bacteroidota</taxon>
        <taxon>Cytophagia</taxon>
        <taxon>Cytophagales</taxon>
        <taxon>Cytophagaceae</taxon>
        <taxon>Spirosoma</taxon>
    </lineage>
</organism>
<dbReference type="Gene3D" id="2.60.40.10">
    <property type="entry name" value="Immunoglobulins"/>
    <property type="match status" value="5"/>
</dbReference>
<dbReference type="InterPro" id="IPR036116">
    <property type="entry name" value="FN3_sf"/>
</dbReference>
<dbReference type="CDD" id="cd00063">
    <property type="entry name" value="FN3"/>
    <property type="match status" value="1"/>
</dbReference>
<dbReference type="PROSITE" id="PS50853">
    <property type="entry name" value="FN3"/>
    <property type="match status" value="1"/>
</dbReference>
<dbReference type="EMBL" id="JAAFZH010000018">
    <property type="protein sequence ID" value="NDU98519.1"/>
    <property type="molecule type" value="Genomic_DNA"/>
</dbReference>
<protein>
    <recommendedName>
        <fullName evidence="2">Fibronectin type-III domain-containing protein</fullName>
    </recommendedName>
</protein>
<evidence type="ECO:0000313" key="4">
    <source>
        <dbReference type="Proteomes" id="UP000474175"/>
    </source>
</evidence>
<dbReference type="SMART" id="SM00060">
    <property type="entry name" value="FN3"/>
    <property type="match status" value="4"/>
</dbReference>
<proteinExistence type="predicted"/>
<evidence type="ECO:0000313" key="3">
    <source>
        <dbReference type="EMBL" id="NDU98519.1"/>
    </source>
</evidence>
<name>A0A6L9LNQ3_9BACT</name>
<accession>A0A6L9LNQ3</accession>
<dbReference type="SUPFAM" id="SSF49265">
    <property type="entry name" value="Fibronectin type III"/>
    <property type="match status" value="3"/>
</dbReference>
<feature type="chain" id="PRO_5027051063" description="Fibronectin type-III domain-containing protein" evidence="1">
    <location>
        <begin position="20"/>
        <end position="705"/>
    </location>
</feature>